<dbReference type="Pfam" id="PF00889">
    <property type="entry name" value="EF_TS"/>
    <property type="match status" value="1"/>
</dbReference>
<dbReference type="GO" id="GO:0003746">
    <property type="term" value="F:translation elongation factor activity"/>
    <property type="evidence" value="ECO:0007669"/>
    <property type="project" value="UniProtKB-UniRule"/>
</dbReference>
<dbReference type="GO" id="GO:0005739">
    <property type="term" value="C:mitochondrion"/>
    <property type="evidence" value="ECO:0007669"/>
    <property type="project" value="UniProtKB-SubCell"/>
</dbReference>
<dbReference type="InterPro" id="IPR036402">
    <property type="entry name" value="EF-Ts_dimer_sf"/>
</dbReference>
<keyword evidence="2 3" id="KW-0648">Protein biosynthesis</keyword>
<evidence type="ECO:0000259" key="5">
    <source>
        <dbReference type="Pfam" id="PF00889"/>
    </source>
</evidence>
<evidence type="ECO:0000256" key="2">
    <source>
        <dbReference type="ARBA" id="ARBA00022917"/>
    </source>
</evidence>
<dbReference type="Gene3D" id="3.30.479.20">
    <property type="entry name" value="Elongation factor Ts, dimerisation domain"/>
    <property type="match status" value="2"/>
</dbReference>
<name>A0A150GPC6_GONPE</name>
<evidence type="ECO:0000256" key="3">
    <source>
        <dbReference type="HAMAP-Rule" id="MF_03135"/>
    </source>
</evidence>
<dbReference type="InterPro" id="IPR018101">
    <property type="entry name" value="Transl_elong_Ts_CS"/>
</dbReference>
<dbReference type="EMBL" id="LSYV01000012">
    <property type="protein sequence ID" value="KXZ51716.1"/>
    <property type="molecule type" value="Genomic_DNA"/>
</dbReference>
<keyword evidence="1 3" id="KW-0251">Elongation factor</keyword>
<keyword evidence="7" id="KW-1185">Reference proteome</keyword>
<sequence>MLVEHGWDADRAYDALRKKGLAAAAKKASRHAAEGLVGASFAARGAAPGASSSSNSGGGQGSIVLVELNSETDFVARNDLFQGLLREVMAAAHSLGPAAAVGPDHQLDLEQVLRARTPAGVPVSDAVTAVAAKVRENVRLRRAFRVDSGDGLVYSYVHQAASPGLGKLASVVVLQSQDGASLAQDEAPGASTSGSGSPSVLQAAGEGLAMHVAGMRPSYLRRADVPADALDKERSVLTQQLQQDPALKSKPPKVLTQVVSGRLDKVLADWLRKDVGRPLHVASFLRVQCGEGLGPKEGGDFAAEVARIVSDT</sequence>
<protein>
    <recommendedName>
        <fullName evidence="3">Elongation factor Ts, mitochondrial</fullName>
        <shortName evidence="3">EF-Ts</shortName>
        <shortName evidence="3">EF-TsMt</shortName>
    </recommendedName>
</protein>
<evidence type="ECO:0000313" key="6">
    <source>
        <dbReference type="EMBL" id="KXZ51716.1"/>
    </source>
</evidence>
<dbReference type="SUPFAM" id="SSF54713">
    <property type="entry name" value="Elongation factor Ts (EF-Ts), dimerisation domain"/>
    <property type="match status" value="2"/>
</dbReference>
<dbReference type="PROSITE" id="PS01127">
    <property type="entry name" value="EF_TS_2"/>
    <property type="match status" value="1"/>
</dbReference>
<dbReference type="InterPro" id="IPR001816">
    <property type="entry name" value="Transl_elong_EFTs/EF1B"/>
</dbReference>
<gene>
    <name evidence="3" type="primary">EFTS</name>
    <name evidence="6" type="ORF">GPECTOR_11g164</name>
</gene>
<reference evidence="7" key="1">
    <citation type="journal article" date="2016" name="Nat. Commun.">
        <title>The Gonium pectorale genome demonstrates co-option of cell cycle regulation during the evolution of multicellularity.</title>
        <authorList>
            <person name="Hanschen E.R."/>
            <person name="Marriage T.N."/>
            <person name="Ferris P.J."/>
            <person name="Hamaji T."/>
            <person name="Toyoda A."/>
            <person name="Fujiyama A."/>
            <person name="Neme R."/>
            <person name="Noguchi H."/>
            <person name="Minakuchi Y."/>
            <person name="Suzuki M."/>
            <person name="Kawai-Toyooka H."/>
            <person name="Smith D.R."/>
            <person name="Sparks H."/>
            <person name="Anderson J."/>
            <person name="Bakaric R."/>
            <person name="Luria V."/>
            <person name="Karger A."/>
            <person name="Kirschner M.W."/>
            <person name="Durand P.M."/>
            <person name="Michod R.E."/>
            <person name="Nozaki H."/>
            <person name="Olson B.J."/>
        </authorList>
    </citation>
    <scope>NUCLEOTIDE SEQUENCE [LARGE SCALE GENOMIC DNA]</scope>
    <source>
        <strain evidence="7">NIES-2863</strain>
    </source>
</reference>
<dbReference type="OrthoDB" id="277235at2759"/>
<evidence type="ECO:0000256" key="4">
    <source>
        <dbReference type="RuleBase" id="RU000642"/>
    </source>
</evidence>
<comment type="function">
    <text evidence="3 4">Associates with the EF-Tu.GDP complex and induces the exchange of GDP to GTP. It remains bound to the aminoacyl-tRNA.EF-Tu.GTP complex up to the GTP hydrolysis stage on the ribosome.</text>
</comment>
<evidence type="ECO:0000313" key="7">
    <source>
        <dbReference type="Proteomes" id="UP000075714"/>
    </source>
</evidence>
<proteinExistence type="inferred from homology"/>
<dbReference type="AlphaFoldDB" id="A0A150GPC6"/>
<dbReference type="NCBIfam" id="TIGR00116">
    <property type="entry name" value="tsf"/>
    <property type="match status" value="1"/>
</dbReference>
<dbReference type="PANTHER" id="PTHR11741">
    <property type="entry name" value="ELONGATION FACTOR TS"/>
    <property type="match status" value="1"/>
</dbReference>
<dbReference type="GO" id="GO:0070125">
    <property type="term" value="P:mitochondrial translational elongation"/>
    <property type="evidence" value="ECO:0007669"/>
    <property type="project" value="TreeGrafter"/>
</dbReference>
<comment type="subcellular location">
    <subcellularLocation>
        <location evidence="3">Mitochondrion</location>
    </subcellularLocation>
</comment>
<keyword evidence="3" id="KW-0496">Mitochondrion</keyword>
<dbReference type="HAMAP" id="MF_00050">
    <property type="entry name" value="EF_Ts"/>
    <property type="match status" value="1"/>
</dbReference>
<dbReference type="PANTHER" id="PTHR11741:SF0">
    <property type="entry name" value="ELONGATION FACTOR TS, MITOCHONDRIAL"/>
    <property type="match status" value="1"/>
</dbReference>
<feature type="domain" description="Translation elongation factor EFTs/EF1B dimerisation" evidence="5">
    <location>
        <begin position="64"/>
        <end position="269"/>
    </location>
</feature>
<dbReference type="InterPro" id="IPR014039">
    <property type="entry name" value="Transl_elong_EFTs/EF1B_dimer"/>
</dbReference>
<evidence type="ECO:0000256" key="1">
    <source>
        <dbReference type="ARBA" id="ARBA00022768"/>
    </source>
</evidence>
<accession>A0A150GPC6</accession>
<comment type="caution">
    <text evidence="6">The sequence shown here is derived from an EMBL/GenBank/DDBJ whole genome shotgun (WGS) entry which is preliminary data.</text>
</comment>
<dbReference type="STRING" id="33097.A0A150GPC6"/>
<comment type="similarity">
    <text evidence="3 4">Belongs to the EF-Ts family.</text>
</comment>
<organism evidence="6 7">
    <name type="scientific">Gonium pectorale</name>
    <name type="common">Green alga</name>
    <dbReference type="NCBI Taxonomy" id="33097"/>
    <lineage>
        <taxon>Eukaryota</taxon>
        <taxon>Viridiplantae</taxon>
        <taxon>Chlorophyta</taxon>
        <taxon>core chlorophytes</taxon>
        <taxon>Chlorophyceae</taxon>
        <taxon>CS clade</taxon>
        <taxon>Chlamydomonadales</taxon>
        <taxon>Volvocaceae</taxon>
        <taxon>Gonium</taxon>
    </lineage>
</organism>
<dbReference type="Proteomes" id="UP000075714">
    <property type="component" value="Unassembled WGS sequence"/>
</dbReference>
<dbReference type="Gene3D" id="1.10.8.10">
    <property type="entry name" value="DNA helicase RuvA subunit, C-terminal domain"/>
    <property type="match status" value="1"/>
</dbReference>